<dbReference type="Pfam" id="PF08493">
    <property type="entry name" value="AflR"/>
    <property type="match status" value="1"/>
</dbReference>
<dbReference type="GO" id="GO:0003677">
    <property type="term" value="F:DNA binding"/>
    <property type="evidence" value="ECO:0007669"/>
    <property type="project" value="UniProtKB-KW"/>
</dbReference>
<dbReference type="Gene3D" id="4.10.240.10">
    <property type="entry name" value="Zn(2)-C6 fungal-type DNA-binding domain"/>
    <property type="match status" value="1"/>
</dbReference>
<dbReference type="InterPro" id="IPR036864">
    <property type="entry name" value="Zn2-C6_fun-type_DNA-bd_sf"/>
</dbReference>
<dbReference type="OrthoDB" id="2328572at2759"/>
<dbReference type="EMBL" id="KB445643">
    <property type="protein sequence ID" value="EMD64008.1"/>
    <property type="molecule type" value="Genomic_DNA"/>
</dbReference>
<evidence type="ECO:0000313" key="7">
    <source>
        <dbReference type="EMBL" id="EMD64008.1"/>
    </source>
</evidence>
<dbReference type="SUPFAM" id="SSF57701">
    <property type="entry name" value="Zn2/Cys6 DNA-binding domain"/>
    <property type="match status" value="1"/>
</dbReference>
<dbReference type="GO" id="GO:0045122">
    <property type="term" value="P:aflatoxin biosynthetic process"/>
    <property type="evidence" value="ECO:0007669"/>
    <property type="project" value="InterPro"/>
</dbReference>
<dbReference type="GO" id="GO:0008270">
    <property type="term" value="F:zinc ion binding"/>
    <property type="evidence" value="ECO:0007669"/>
    <property type="project" value="InterPro"/>
</dbReference>
<dbReference type="InterPro" id="IPR013700">
    <property type="entry name" value="AflR"/>
</dbReference>
<dbReference type="PANTHER" id="PTHR31069:SF31">
    <property type="entry name" value="MONODICTYPHENONE CLUSTER TRANSCRIPTION FACTOR-RELATED"/>
    <property type="match status" value="1"/>
</dbReference>
<keyword evidence="3" id="KW-0238">DNA-binding</keyword>
<dbReference type="GO" id="GO:0000981">
    <property type="term" value="F:DNA-binding transcription factor activity, RNA polymerase II-specific"/>
    <property type="evidence" value="ECO:0007669"/>
    <property type="project" value="InterPro"/>
</dbReference>
<dbReference type="InterPro" id="IPR001138">
    <property type="entry name" value="Zn2Cys6_DnaBD"/>
</dbReference>
<keyword evidence="2" id="KW-0805">Transcription regulation</keyword>
<proteinExistence type="predicted"/>
<dbReference type="GeneID" id="19138458"/>
<dbReference type="GO" id="GO:0005634">
    <property type="term" value="C:nucleus"/>
    <property type="evidence" value="ECO:0007669"/>
    <property type="project" value="InterPro"/>
</dbReference>
<dbReference type="Proteomes" id="UP000016934">
    <property type="component" value="Unassembled WGS sequence"/>
</dbReference>
<dbReference type="eggNOG" id="ENOG502SUW5">
    <property type="taxonomic scope" value="Eukaryota"/>
</dbReference>
<sequence length="395" mass="42881">MALKLRDSCEACAASKVKCHKQKPTCSRCQRRGTPCHYLATKRTGRRSDSATLSPLAASMLHCEQFDFDSSFSTSTPMSSTYSTDNETFLHQFLTPTSSFPGATYSQSAYDWTSTTPNDGLFTVQPTFAATTLCTSSNSPGFGPGAASPVNLAMDPGGNLPSSVSLWAPTVYETSSVDMPPVLEPGIESQPSAPNLTTPALDTCLTQATKIMQQQFHQSTLGSSNISCKLLKQEGVTNAAGPALDRVIEANKQYINQVDTMLQCQCLNDGYLLTIISLIVFKILDSYGAAASESEVRNAKVGAAEEDVQRIAAQRVMGELHRVQRLVNQLAIHTKRHIAMEFPEMTPGAFRSCGQKEEGEVSSPFSTVKLCQLETDMKKRLRSLSLKLSVHLRKG</sequence>
<feature type="domain" description="Zn(2)-C6 fungal-type" evidence="6">
    <location>
        <begin position="8"/>
        <end position="38"/>
    </location>
</feature>
<reference evidence="7 8" key="1">
    <citation type="journal article" date="2012" name="PLoS Pathog.">
        <title>Diverse lifestyles and strategies of plant pathogenesis encoded in the genomes of eighteen Dothideomycetes fungi.</title>
        <authorList>
            <person name="Ohm R.A."/>
            <person name="Feau N."/>
            <person name="Henrissat B."/>
            <person name="Schoch C.L."/>
            <person name="Horwitz B.A."/>
            <person name="Barry K.W."/>
            <person name="Condon B.J."/>
            <person name="Copeland A.C."/>
            <person name="Dhillon B."/>
            <person name="Glaser F."/>
            <person name="Hesse C.N."/>
            <person name="Kosti I."/>
            <person name="LaButti K."/>
            <person name="Lindquist E.A."/>
            <person name="Lucas S."/>
            <person name="Salamov A.A."/>
            <person name="Bradshaw R.E."/>
            <person name="Ciuffetti L."/>
            <person name="Hamelin R.C."/>
            <person name="Kema G.H.J."/>
            <person name="Lawrence C."/>
            <person name="Scott J.A."/>
            <person name="Spatafora J.W."/>
            <person name="Turgeon B.G."/>
            <person name="de Wit P.J.G.M."/>
            <person name="Zhong S."/>
            <person name="Goodwin S.B."/>
            <person name="Grigoriev I.V."/>
        </authorList>
    </citation>
    <scope>NUCLEOTIDE SEQUENCE [LARGE SCALE GENOMIC DNA]</scope>
    <source>
        <strain evidence="8">ND90Pr / ATCC 201652</strain>
    </source>
</reference>
<dbReference type="PROSITE" id="PS50048">
    <property type="entry name" value="ZN2_CY6_FUNGAL_2"/>
    <property type="match status" value="1"/>
</dbReference>
<keyword evidence="5" id="KW-0539">Nucleus</keyword>
<dbReference type="STRING" id="665912.M2S9J8"/>
<evidence type="ECO:0000313" key="8">
    <source>
        <dbReference type="Proteomes" id="UP000016934"/>
    </source>
</evidence>
<evidence type="ECO:0000256" key="2">
    <source>
        <dbReference type="ARBA" id="ARBA00023015"/>
    </source>
</evidence>
<dbReference type="SMART" id="SM00066">
    <property type="entry name" value="GAL4"/>
    <property type="match status" value="1"/>
</dbReference>
<keyword evidence="4" id="KW-0804">Transcription</keyword>
<evidence type="ECO:0000256" key="3">
    <source>
        <dbReference type="ARBA" id="ARBA00023125"/>
    </source>
</evidence>
<dbReference type="Pfam" id="PF00172">
    <property type="entry name" value="Zn_clus"/>
    <property type="match status" value="1"/>
</dbReference>
<dbReference type="PANTHER" id="PTHR31069">
    <property type="entry name" value="OLEATE-ACTIVATED TRANSCRIPTION FACTOR 1-RELATED"/>
    <property type="match status" value="1"/>
</dbReference>
<dbReference type="PRINTS" id="PR00755">
    <property type="entry name" value="AFLATOXINBRP"/>
</dbReference>
<reference evidence="8" key="2">
    <citation type="journal article" date="2013" name="PLoS Genet.">
        <title>Comparative genome structure, secondary metabolite, and effector coding capacity across Cochliobolus pathogens.</title>
        <authorList>
            <person name="Condon B.J."/>
            <person name="Leng Y."/>
            <person name="Wu D."/>
            <person name="Bushley K.E."/>
            <person name="Ohm R.A."/>
            <person name="Otillar R."/>
            <person name="Martin J."/>
            <person name="Schackwitz W."/>
            <person name="Grimwood J."/>
            <person name="MohdZainudin N."/>
            <person name="Xue C."/>
            <person name="Wang R."/>
            <person name="Manning V.A."/>
            <person name="Dhillon B."/>
            <person name="Tu Z.J."/>
            <person name="Steffenson B.J."/>
            <person name="Salamov A."/>
            <person name="Sun H."/>
            <person name="Lowry S."/>
            <person name="LaButti K."/>
            <person name="Han J."/>
            <person name="Copeland A."/>
            <person name="Lindquist E."/>
            <person name="Barry K."/>
            <person name="Schmutz J."/>
            <person name="Baker S.E."/>
            <person name="Ciuffetti L.M."/>
            <person name="Grigoriev I.V."/>
            <person name="Zhong S."/>
            <person name="Turgeon B.G."/>
        </authorList>
    </citation>
    <scope>NUCLEOTIDE SEQUENCE [LARGE SCALE GENOMIC DNA]</scope>
    <source>
        <strain evidence="8">ND90Pr / ATCC 201652</strain>
    </source>
</reference>
<dbReference type="KEGG" id="bsc:COCSADRAFT_356804"/>
<evidence type="ECO:0000256" key="5">
    <source>
        <dbReference type="ARBA" id="ARBA00023242"/>
    </source>
</evidence>
<name>M2S9J8_COCSN</name>
<dbReference type="HOGENOM" id="CLU_031656_1_0_1"/>
<accession>M2S9J8</accession>
<organism evidence="7 8">
    <name type="scientific">Cochliobolus sativus (strain ND90Pr / ATCC 201652)</name>
    <name type="common">Common root rot and spot blotch fungus</name>
    <name type="synonym">Bipolaris sorokiniana</name>
    <dbReference type="NCBI Taxonomy" id="665912"/>
    <lineage>
        <taxon>Eukaryota</taxon>
        <taxon>Fungi</taxon>
        <taxon>Dikarya</taxon>
        <taxon>Ascomycota</taxon>
        <taxon>Pezizomycotina</taxon>
        <taxon>Dothideomycetes</taxon>
        <taxon>Pleosporomycetidae</taxon>
        <taxon>Pleosporales</taxon>
        <taxon>Pleosporineae</taxon>
        <taxon>Pleosporaceae</taxon>
        <taxon>Bipolaris</taxon>
    </lineage>
</organism>
<evidence type="ECO:0000256" key="4">
    <source>
        <dbReference type="ARBA" id="ARBA00023163"/>
    </source>
</evidence>
<keyword evidence="8" id="KW-1185">Reference proteome</keyword>
<gene>
    <name evidence="7" type="ORF">COCSADRAFT_356804</name>
</gene>
<keyword evidence="1" id="KW-0479">Metal-binding</keyword>
<dbReference type="InterPro" id="IPR050675">
    <property type="entry name" value="OAF3"/>
</dbReference>
<dbReference type="RefSeq" id="XP_007699925.1">
    <property type="nucleotide sequence ID" value="XM_007701735.1"/>
</dbReference>
<dbReference type="AlphaFoldDB" id="M2S9J8"/>
<dbReference type="PROSITE" id="PS00463">
    <property type="entry name" value="ZN2_CY6_FUNGAL_1"/>
    <property type="match status" value="1"/>
</dbReference>
<evidence type="ECO:0000259" key="6">
    <source>
        <dbReference type="PROSITE" id="PS50048"/>
    </source>
</evidence>
<dbReference type="CDD" id="cd00067">
    <property type="entry name" value="GAL4"/>
    <property type="match status" value="1"/>
</dbReference>
<evidence type="ECO:0000256" key="1">
    <source>
        <dbReference type="ARBA" id="ARBA00022723"/>
    </source>
</evidence>
<protein>
    <recommendedName>
        <fullName evidence="6">Zn(2)-C6 fungal-type domain-containing protein</fullName>
    </recommendedName>
</protein>
<dbReference type="OMA" id="ACARCIE"/>